<reference evidence="2 3" key="1">
    <citation type="submission" date="2014-04" db="EMBL/GenBank/DDBJ databases">
        <authorList>
            <consortium name="DOE Joint Genome Institute"/>
            <person name="Kuo A."/>
            <person name="Kohler A."/>
            <person name="Jargeat P."/>
            <person name="Nagy L.G."/>
            <person name="Floudas D."/>
            <person name="Copeland A."/>
            <person name="Barry K.W."/>
            <person name="Cichocki N."/>
            <person name="Veneault-Fourrey C."/>
            <person name="LaButti K."/>
            <person name="Lindquist E.A."/>
            <person name="Lipzen A."/>
            <person name="Lundell T."/>
            <person name="Morin E."/>
            <person name="Murat C."/>
            <person name="Sun H."/>
            <person name="Tunlid A."/>
            <person name="Henrissat B."/>
            <person name="Grigoriev I.V."/>
            <person name="Hibbett D.S."/>
            <person name="Martin F."/>
            <person name="Nordberg H.P."/>
            <person name="Cantor M.N."/>
            <person name="Hua S.X."/>
        </authorList>
    </citation>
    <scope>NUCLEOTIDE SEQUENCE [LARGE SCALE GENOMIC DNA]</scope>
    <source>
        <strain evidence="2 3">Ve08.2h10</strain>
    </source>
</reference>
<dbReference type="Proteomes" id="UP000054538">
    <property type="component" value="Unassembled WGS sequence"/>
</dbReference>
<sequence>MSDRSSLLSHSLRSQGPIVNPLEIGDTQRSKTCKQAADWSDEETTALLKFLIRELPKAGDSANFKK</sequence>
<feature type="non-terminal residue" evidence="2">
    <location>
        <position position="66"/>
    </location>
</feature>
<dbReference type="HOGENOM" id="CLU_194739_0_0_1"/>
<dbReference type="EMBL" id="KN826812">
    <property type="protein sequence ID" value="KIK77847.1"/>
    <property type="molecule type" value="Genomic_DNA"/>
</dbReference>
<proteinExistence type="predicted"/>
<dbReference type="OrthoDB" id="2677770at2759"/>
<keyword evidence="3" id="KW-1185">Reference proteome</keyword>
<feature type="region of interest" description="Disordered" evidence="1">
    <location>
        <begin position="1"/>
        <end position="29"/>
    </location>
</feature>
<evidence type="ECO:0000313" key="2">
    <source>
        <dbReference type="EMBL" id="KIK77847.1"/>
    </source>
</evidence>
<dbReference type="AlphaFoldDB" id="A0A0D0C3X0"/>
<organism evidence="2 3">
    <name type="scientific">Paxillus rubicundulus Ve08.2h10</name>
    <dbReference type="NCBI Taxonomy" id="930991"/>
    <lineage>
        <taxon>Eukaryota</taxon>
        <taxon>Fungi</taxon>
        <taxon>Dikarya</taxon>
        <taxon>Basidiomycota</taxon>
        <taxon>Agaricomycotina</taxon>
        <taxon>Agaricomycetes</taxon>
        <taxon>Agaricomycetidae</taxon>
        <taxon>Boletales</taxon>
        <taxon>Paxilineae</taxon>
        <taxon>Paxillaceae</taxon>
        <taxon>Paxillus</taxon>
    </lineage>
</organism>
<protein>
    <submittedName>
        <fullName evidence="2">Uncharacterized protein</fullName>
    </submittedName>
</protein>
<name>A0A0D0C3X0_9AGAM</name>
<feature type="compositionally biased region" description="Low complexity" evidence="1">
    <location>
        <begin position="1"/>
        <end position="14"/>
    </location>
</feature>
<reference evidence="3" key="2">
    <citation type="submission" date="2015-01" db="EMBL/GenBank/DDBJ databases">
        <title>Evolutionary Origins and Diversification of the Mycorrhizal Mutualists.</title>
        <authorList>
            <consortium name="DOE Joint Genome Institute"/>
            <consortium name="Mycorrhizal Genomics Consortium"/>
            <person name="Kohler A."/>
            <person name="Kuo A."/>
            <person name="Nagy L.G."/>
            <person name="Floudas D."/>
            <person name="Copeland A."/>
            <person name="Barry K.W."/>
            <person name="Cichocki N."/>
            <person name="Veneault-Fourrey C."/>
            <person name="LaButti K."/>
            <person name="Lindquist E.A."/>
            <person name="Lipzen A."/>
            <person name="Lundell T."/>
            <person name="Morin E."/>
            <person name="Murat C."/>
            <person name="Riley R."/>
            <person name="Ohm R."/>
            <person name="Sun H."/>
            <person name="Tunlid A."/>
            <person name="Henrissat B."/>
            <person name="Grigoriev I.V."/>
            <person name="Hibbett D.S."/>
            <person name="Martin F."/>
        </authorList>
    </citation>
    <scope>NUCLEOTIDE SEQUENCE [LARGE SCALE GENOMIC DNA]</scope>
    <source>
        <strain evidence="3">Ve08.2h10</strain>
    </source>
</reference>
<evidence type="ECO:0000256" key="1">
    <source>
        <dbReference type="SAM" id="MobiDB-lite"/>
    </source>
</evidence>
<accession>A0A0D0C3X0</accession>
<dbReference type="InParanoid" id="A0A0D0C3X0"/>
<dbReference type="STRING" id="930991.A0A0D0C3X0"/>
<evidence type="ECO:0000313" key="3">
    <source>
        <dbReference type="Proteomes" id="UP000054538"/>
    </source>
</evidence>
<gene>
    <name evidence="2" type="ORF">PAXRUDRAFT_117357</name>
</gene>